<evidence type="ECO:0000313" key="3">
    <source>
        <dbReference type="Proteomes" id="UP000070617"/>
    </source>
</evidence>
<protein>
    <submittedName>
        <fullName evidence="2">Peptidase, U32 family</fullName>
    </submittedName>
</protein>
<dbReference type="Pfam" id="PF12392">
    <property type="entry name" value="DUF3656"/>
    <property type="match status" value="1"/>
</dbReference>
<organism evidence="2 3">
    <name type="scientific">Fusobacterium equinum</name>
    <dbReference type="NCBI Taxonomy" id="134605"/>
    <lineage>
        <taxon>Bacteria</taxon>
        <taxon>Fusobacteriati</taxon>
        <taxon>Fusobacteriota</taxon>
        <taxon>Fusobacteriia</taxon>
        <taxon>Fusobacteriales</taxon>
        <taxon>Fusobacteriaceae</taxon>
        <taxon>Fusobacterium</taxon>
    </lineage>
</organism>
<gene>
    <name evidence="2" type="ORF">HMPREF3206_01635</name>
</gene>
<dbReference type="RefSeq" id="WP_060793902.1">
    <property type="nucleotide sequence ID" value="NZ_KQ956568.1"/>
</dbReference>
<dbReference type="InterPro" id="IPR051454">
    <property type="entry name" value="RNA/ubiquinone_mod_enzymes"/>
</dbReference>
<keyword evidence="3" id="KW-1185">Reference proteome</keyword>
<evidence type="ECO:0000259" key="1">
    <source>
        <dbReference type="Pfam" id="PF12392"/>
    </source>
</evidence>
<name>A0A133NA48_9FUSO</name>
<dbReference type="PANTHER" id="PTHR30217">
    <property type="entry name" value="PEPTIDASE U32 FAMILY"/>
    <property type="match status" value="1"/>
</dbReference>
<feature type="domain" description="Peptidase U32 collagenase" evidence="1">
    <location>
        <begin position="364"/>
        <end position="485"/>
    </location>
</feature>
<dbReference type="PROSITE" id="PS01276">
    <property type="entry name" value="PEPTIDASE_U32"/>
    <property type="match status" value="1"/>
</dbReference>
<dbReference type="Pfam" id="PF01136">
    <property type="entry name" value="Peptidase_U32"/>
    <property type="match status" value="1"/>
</dbReference>
<dbReference type="PANTHER" id="PTHR30217:SF10">
    <property type="entry name" value="23S RRNA 5-HYDROXYCYTIDINE C2501 SYNTHASE"/>
    <property type="match status" value="1"/>
</dbReference>
<sequence>MKIVAPAGNKERLYAAIKAGAEEIYMGLQGFGARRAAENFTVEEFIEALDYAHLRGSRIFLTLNTLMFKEEIEFLYCNLKKLYEHGLDAVIVQDLGLANYLHQNFPDLELHGSTQLSVANHVEINFLQSIGFTRVVLPRELTFEEIKSIREHTTIELEVFVSGALCICYSGNCYLSSFLGGRSGNRGMCAQPCRKNYQINQENKSYFLSPKDQFLGEEEIQKLKAIGIDSIKLEGRMKEPNYVFTTVQYYRNLINDIATKERSSSLFNRGYSKGYFYEKTSEIMNPLFSSNLGERIGIIQGKEIRLEKDVILGDGFSYVSSSFEKLGGCYLNQIIIKGNKEKRKKAFKGEILILKDVSRGSKYLYRSYSKEIQDSIEVEKKQQNKRKEILASFIGEIGEKAKLSIHTKNEWGKEITLSVFSEENLQNANKKATTKEEVFQKISELGNTSFYLKNIEIELEENIFIPTSLLKSLKRFAIEKLEKKLLESYLRIAPKEWKLSSIPNEKIDDLDFFFIVRTEKQKQYLEEKGYSNIFYRSYDIASEGELEKQNLDTLVAANFYQILKNRNTSGIIGNWNLNISNPYTFELLERLPQLDLLMLSPEMSFEKMKNIGATKQKKAILAYSKLRGMYIELDLIKGKNTILQNQENDNFHLKTNALGHTEVYLEEALNILSKQNLIKELGISVIIIEFTYETLQEIDLVLQELREKKGRYKAYNYERGVY</sequence>
<proteinExistence type="predicted"/>
<dbReference type="PATRIC" id="fig|134605.3.peg.1614"/>
<dbReference type="AlphaFoldDB" id="A0A133NA48"/>
<evidence type="ECO:0000313" key="2">
    <source>
        <dbReference type="EMBL" id="KXA13177.1"/>
    </source>
</evidence>
<dbReference type="InterPro" id="IPR020988">
    <property type="entry name" value="Pept_U32_collagenase"/>
</dbReference>
<reference evidence="3" key="1">
    <citation type="submission" date="2016-01" db="EMBL/GenBank/DDBJ databases">
        <authorList>
            <person name="Mitreva M."/>
            <person name="Pepin K.H."/>
            <person name="Mihindukulasuriya K.A."/>
            <person name="Fulton R."/>
            <person name="Fronick C."/>
            <person name="O'Laughlin M."/>
            <person name="Miner T."/>
            <person name="Herter B."/>
            <person name="Rosa B.A."/>
            <person name="Cordes M."/>
            <person name="Tomlinson C."/>
            <person name="Wollam A."/>
            <person name="Palsikar V.B."/>
            <person name="Mardis E.R."/>
            <person name="Wilson R.K."/>
        </authorList>
    </citation>
    <scope>NUCLEOTIDE SEQUENCE [LARGE SCALE GENOMIC DNA]</scope>
    <source>
        <strain evidence="3">CMW8396</strain>
    </source>
</reference>
<comment type="caution">
    <text evidence="2">The sequence shown here is derived from an EMBL/GenBank/DDBJ whole genome shotgun (WGS) entry which is preliminary data.</text>
</comment>
<dbReference type="STRING" id="134605.HMPREF3206_01635"/>
<accession>A0A133NA48</accession>
<dbReference type="EMBL" id="LRPX01000083">
    <property type="protein sequence ID" value="KXA13177.1"/>
    <property type="molecule type" value="Genomic_DNA"/>
</dbReference>
<dbReference type="Proteomes" id="UP000070617">
    <property type="component" value="Unassembled WGS sequence"/>
</dbReference>
<dbReference type="InterPro" id="IPR001539">
    <property type="entry name" value="Peptidase_U32"/>
</dbReference>